<organism evidence="1 2">
    <name type="scientific">Mesorhizobium qingshengii</name>
    <dbReference type="NCBI Taxonomy" id="1165689"/>
    <lineage>
        <taxon>Bacteria</taxon>
        <taxon>Pseudomonadati</taxon>
        <taxon>Pseudomonadota</taxon>
        <taxon>Alphaproteobacteria</taxon>
        <taxon>Hyphomicrobiales</taxon>
        <taxon>Phyllobacteriaceae</taxon>
        <taxon>Mesorhizobium</taxon>
    </lineage>
</organism>
<sequence length="109" mass="11696">MKTTGSLEAGDAAAAAVAKTDKRVTLASMEGKVETAQFFNPTCAPQLTICVMTLTNGFTLVGKSAPADPANFNSELGEKFAREDAIRQMWPLEGYLLREELSKRVDVGV</sequence>
<proteinExistence type="predicted"/>
<protein>
    <submittedName>
        <fullName evidence="1">Gp49 family protein</fullName>
    </submittedName>
</protein>
<dbReference type="Proteomes" id="UP001152178">
    <property type="component" value="Unassembled WGS sequence"/>
</dbReference>
<evidence type="ECO:0000313" key="2">
    <source>
        <dbReference type="Proteomes" id="UP001152178"/>
    </source>
</evidence>
<gene>
    <name evidence="1" type="ORF">OOJ09_12770</name>
</gene>
<dbReference type="InterPro" id="IPR025915">
    <property type="entry name" value="Phage_gp49_66"/>
</dbReference>
<reference evidence="1" key="1">
    <citation type="submission" date="2022-11" db="EMBL/GenBank/DDBJ databases">
        <authorList>
            <person name="Coimbra C."/>
        </authorList>
    </citation>
    <scope>NUCLEOTIDE SEQUENCE</scope>
    <source>
        <strain evidence="1">Jales19</strain>
    </source>
</reference>
<evidence type="ECO:0000313" key="1">
    <source>
        <dbReference type="EMBL" id="MCZ8545059.1"/>
    </source>
</evidence>
<comment type="caution">
    <text evidence="1">The sequence shown here is derived from an EMBL/GenBank/DDBJ whole genome shotgun (WGS) entry which is preliminary data.</text>
</comment>
<keyword evidence="2" id="KW-1185">Reference proteome</keyword>
<dbReference type="EMBL" id="JAPFQA010000004">
    <property type="protein sequence ID" value="MCZ8545059.1"/>
    <property type="molecule type" value="Genomic_DNA"/>
</dbReference>
<dbReference type="RefSeq" id="WP_269905553.1">
    <property type="nucleotide sequence ID" value="NZ_JAPFQA010000004.1"/>
</dbReference>
<name>A0ABT4QU79_9HYPH</name>
<accession>A0ABT4QU79</accession>
<dbReference type="Pfam" id="PF13876">
    <property type="entry name" value="Phage_gp49_66"/>
    <property type="match status" value="1"/>
</dbReference>